<dbReference type="AlphaFoldDB" id="A0A074WG41"/>
<feature type="region of interest" description="Disordered" evidence="2">
    <location>
        <begin position="165"/>
        <end position="218"/>
    </location>
</feature>
<protein>
    <recommendedName>
        <fullName evidence="3">BZIP domain-containing protein</fullName>
    </recommendedName>
</protein>
<dbReference type="GO" id="GO:0003700">
    <property type="term" value="F:DNA-binding transcription factor activity"/>
    <property type="evidence" value="ECO:0007669"/>
    <property type="project" value="InterPro"/>
</dbReference>
<evidence type="ECO:0000256" key="1">
    <source>
        <dbReference type="SAM" id="Coils"/>
    </source>
</evidence>
<proteinExistence type="predicted"/>
<dbReference type="CDD" id="cd12193">
    <property type="entry name" value="bZIP_GCN4"/>
    <property type="match status" value="1"/>
</dbReference>
<dbReference type="HOGENOM" id="CLU_534164_0_0_1"/>
<dbReference type="OrthoDB" id="5419235at2759"/>
<organism evidence="4 5">
    <name type="scientific">Aureobasidium namibiae CBS 147.97</name>
    <dbReference type="NCBI Taxonomy" id="1043004"/>
    <lineage>
        <taxon>Eukaryota</taxon>
        <taxon>Fungi</taxon>
        <taxon>Dikarya</taxon>
        <taxon>Ascomycota</taxon>
        <taxon>Pezizomycotina</taxon>
        <taxon>Dothideomycetes</taxon>
        <taxon>Dothideomycetidae</taxon>
        <taxon>Dothideales</taxon>
        <taxon>Saccotheciaceae</taxon>
        <taxon>Aureobasidium</taxon>
    </lineage>
</organism>
<name>A0A074WG41_9PEZI</name>
<evidence type="ECO:0000256" key="2">
    <source>
        <dbReference type="SAM" id="MobiDB-lite"/>
    </source>
</evidence>
<dbReference type="Pfam" id="PF07716">
    <property type="entry name" value="bZIP_2"/>
    <property type="match status" value="1"/>
</dbReference>
<dbReference type="InterPro" id="IPR004827">
    <property type="entry name" value="bZIP"/>
</dbReference>
<dbReference type="PROSITE" id="PS50217">
    <property type="entry name" value="BZIP"/>
    <property type="match status" value="1"/>
</dbReference>
<keyword evidence="1" id="KW-0175">Coiled coil</keyword>
<dbReference type="STRING" id="1043004.A0A074WG41"/>
<reference evidence="4 5" key="1">
    <citation type="journal article" date="2014" name="BMC Genomics">
        <title>Genome sequencing of four Aureobasidium pullulans varieties: biotechnological potential, stress tolerance, and description of new species.</title>
        <authorList>
            <person name="Gostin Ar C."/>
            <person name="Ohm R.A."/>
            <person name="Kogej T."/>
            <person name="Sonjak S."/>
            <person name="Turk M."/>
            <person name="Zajc J."/>
            <person name="Zalar P."/>
            <person name="Grube M."/>
            <person name="Sun H."/>
            <person name="Han J."/>
            <person name="Sharma A."/>
            <person name="Chiniquy J."/>
            <person name="Ngan C.Y."/>
            <person name="Lipzen A."/>
            <person name="Barry K."/>
            <person name="Grigoriev I.V."/>
            <person name="Gunde-Cimerman N."/>
        </authorList>
    </citation>
    <scope>NUCLEOTIDE SEQUENCE [LARGE SCALE GENOMIC DNA]</scope>
    <source>
        <strain evidence="4 5">CBS 147.97</strain>
    </source>
</reference>
<evidence type="ECO:0000259" key="3">
    <source>
        <dbReference type="PROSITE" id="PS50217"/>
    </source>
</evidence>
<dbReference type="Gene3D" id="1.20.5.170">
    <property type="match status" value="1"/>
</dbReference>
<feature type="coiled-coil region" evidence="1">
    <location>
        <begin position="460"/>
        <end position="487"/>
    </location>
</feature>
<evidence type="ECO:0000313" key="5">
    <source>
        <dbReference type="Proteomes" id="UP000027730"/>
    </source>
</evidence>
<feature type="domain" description="BZIP" evidence="3">
    <location>
        <begin position="435"/>
        <end position="489"/>
    </location>
</feature>
<dbReference type="SMART" id="SM00338">
    <property type="entry name" value="BRLZ"/>
    <property type="match status" value="1"/>
</dbReference>
<accession>A0A074WG41</accession>
<keyword evidence="5" id="KW-1185">Reference proteome</keyword>
<dbReference type="PROSITE" id="PS00036">
    <property type="entry name" value="BZIP_BASIC"/>
    <property type="match status" value="1"/>
</dbReference>
<gene>
    <name evidence="4" type="ORF">M436DRAFT_64845</name>
</gene>
<dbReference type="EMBL" id="KL584712">
    <property type="protein sequence ID" value="KEQ72050.1"/>
    <property type="molecule type" value="Genomic_DNA"/>
</dbReference>
<dbReference type="InterPro" id="IPR046347">
    <property type="entry name" value="bZIP_sf"/>
</dbReference>
<evidence type="ECO:0000313" key="4">
    <source>
        <dbReference type="EMBL" id="KEQ72050.1"/>
    </source>
</evidence>
<dbReference type="GeneID" id="25413767"/>
<feature type="compositionally biased region" description="Polar residues" evidence="2">
    <location>
        <begin position="185"/>
        <end position="198"/>
    </location>
</feature>
<sequence>MLSPVSFRVRQQLALKMAGSRADVPNQSGVGCPTKGAGLAARGKISRMPRSDNCASWTLSEHHCMAEESKDSFEGVYRTEVQGKRIVGDGFTHSRWLHKPPHTVAQHTSIKTTSSTTSKTLSRAFALEFRQHLVVVFGPPATELTANHGPHTTTMSSSIELPQAYAPTTSPQQGLYPLRSPHEICSNSNRSSHPQPLQTKSSKHTSSEHTPNMSAYNTNFMGQSNVAYDGTISDLSSNVYSSFVPQGSDMQLYGEPEKPQKRVSFAPLSSYQNNANGGTVCMQQIENTPSSGTEWAPLATDIPALNFDSDFSPTFTNETSGSTDPSPTLSVEALEYEGEFSNLFHGLSDFNSADPSPVILDDLAIDDQNMPSLFEAPKQFSVAPRAVSLAGYECSPVSAALASPKPAVLGAVSSGVRKNKRAAKVLPEINPDLIEDPVERKRAKNTAAARKSRQKKVDNEAELGAQIKQLQLEKQELRMALVAMHKQLNIARGLPANAGIAETYGTAFQS</sequence>
<dbReference type="SUPFAM" id="SSF57959">
    <property type="entry name" value="Leucine zipper domain"/>
    <property type="match status" value="1"/>
</dbReference>
<dbReference type="Proteomes" id="UP000027730">
    <property type="component" value="Unassembled WGS sequence"/>
</dbReference>
<dbReference type="RefSeq" id="XP_013426327.1">
    <property type="nucleotide sequence ID" value="XM_013570873.1"/>
</dbReference>